<dbReference type="EMBL" id="WJMX01000017">
    <property type="protein sequence ID" value="MRH80905.1"/>
    <property type="molecule type" value="Genomic_DNA"/>
</dbReference>
<feature type="domain" description="Zinc-ribbon" evidence="3">
    <location>
        <begin position="8"/>
        <end position="29"/>
    </location>
</feature>
<feature type="transmembrane region" description="Helical" evidence="2">
    <location>
        <begin position="231"/>
        <end position="249"/>
    </location>
</feature>
<evidence type="ECO:0000313" key="5">
    <source>
        <dbReference type="Proteomes" id="UP000470878"/>
    </source>
</evidence>
<protein>
    <submittedName>
        <fullName evidence="4">Zinc-ribbon domain-containing protein</fullName>
    </submittedName>
</protein>
<keyword evidence="2" id="KW-0812">Transmembrane</keyword>
<organism evidence="4 5">
    <name type="scientific">Limosilactobacillus reuteri</name>
    <name type="common">Lactobacillus reuteri</name>
    <dbReference type="NCBI Taxonomy" id="1598"/>
    <lineage>
        <taxon>Bacteria</taxon>
        <taxon>Bacillati</taxon>
        <taxon>Bacillota</taxon>
        <taxon>Bacilli</taxon>
        <taxon>Lactobacillales</taxon>
        <taxon>Lactobacillaceae</taxon>
        <taxon>Limosilactobacillus</taxon>
    </lineage>
</organism>
<feature type="region of interest" description="Disordered" evidence="1">
    <location>
        <begin position="183"/>
        <end position="212"/>
    </location>
</feature>
<comment type="caution">
    <text evidence="4">The sequence shown here is derived from an EMBL/GenBank/DDBJ whole genome shotgun (WGS) entry which is preliminary data.</text>
</comment>
<dbReference type="AlphaFoldDB" id="A0A7X2G5B0"/>
<gene>
    <name evidence="4" type="ORF">GIX77_09040</name>
</gene>
<accession>A0A7X2G5B0</accession>
<feature type="transmembrane region" description="Helical" evidence="2">
    <location>
        <begin position="276"/>
        <end position="296"/>
    </location>
</feature>
<evidence type="ECO:0000313" key="4">
    <source>
        <dbReference type="EMBL" id="MRH80905.1"/>
    </source>
</evidence>
<reference evidence="4 5" key="1">
    <citation type="submission" date="2019-11" db="EMBL/GenBank/DDBJ databases">
        <title>Draft genome sequence of 12 host-associated Lactobacillus reuteri rodent strains.</title>
        <authorList>
            <person name="Zhang S."/>
            <person name="Ozcam M."/>
            <person name="Van Pijkeren J.P."/>
        </authorList>
    </citation>
    <scope>NUCLEOTIDE SEQUENCE [LARGE SCALE GENOMIC DNA]</scope>
    <source>
        <strain evidence="4 5">CR</strain>
    </source>
</reference>
<evidence type="ECO:0000256" key="2">
    <source>
        <dbReference type="SAM" id="Phobius"/>
    </source>
</evidence>
<sequence>MGEKEMRFCKHCGAEIKSGQKFCEQCGNEVSILQSDQVQSKTTDSDISNHLKATHQTNLDSSQYAEYQALKEQIAQLKRQQNEKINVFHRLAFSKEHWQQVFNFMNNNALTMLFFFILAVLLGTGRWYILVIFLLLTYNYPLLSEEKVYPWEKNFNKWLNNDVSDIKQKLMKLSNKVAESNALAKKSTQNSNFSNDESQTSSKTKKVNEQSLSRITNNPDSYRHKVFAVKFEFITGIILMIIGGLMYFANRQAATNMGNQLILTLENGSLSINGYLTFWGLSLGVMGIAMLIGGIVNGFKRNNHGSTFKVLGSIVILAYGVVCSYIYANAINLGINATASIIDGQSSWNDYISLYHYITYLPIIGCFIYAIGILINGVSNDE</sequence>
<evidence type="ECO:0000259" key="3">
    <source>
        <dbReference type="Pfam" id="PF13240"/>
    </source>
</evidence>
<keyword evidence="2" id="KW-1133">Transmembrane helix</keyword>
<proteinExistence type="predicted"/>
<dbReference type="InterPro" id="IPR026870">
    <property type="entry name" value="Zinc_ribbon_dom"/>
</dbReference>
<keyword evidence="2" id="KW-0472">Membrane</keyword>
<evidence type="ECO:0000256" key="1">
    <source>
        <dbReference type="SAM" id="MobiDB-lite"/>
    </source>
</evidence>
<dbReference type="Pfam" id="PF13240">
    <property type="entry name" value="Zn_Ribbon_1"/>
    <property type="match status" value="1"/>
</dbReference>
<name>A0A7X2G5B0_LIMRT</name>
<feature type="transmembrane region" description="Helical" evidence="2">
    <location>
        <begin position="308"/>
        <end position="328"/>
    </location>
</feature>
<feature type="transmembrane region" description="Helical" evidence="2">
    <location>
        <begin position="357"/>
        <end position="378"/>
    </location>
</feature>
<dbReference type="Proteomes" id="UP000470878">
    <property type="component" value="Unassembled WGS sequence"/>
</dbReference>
<feature type="compositionally biased region" description="Polar residues" evidence="1">
    <location>
        <begin position="186"/>
        <end position="202"/>
    </location>
</feature>